<proteinExistence type="predicted"/>
<evidence type="ECO:0000313" key="2">
    <source>
        <dbReference type="Proteomes" id="UP001239111"/>
    </source>
</evidence>
<gene>
    <name evidence="1" type="ORF">QAD02_001414</name>
</gene>
<sequence length="730" mass="85362">MSKMKILMFSFLFAIMHRIQETKTDEAIGYFLNYVEYTLSPYKVNLMIKSSNQLSHFAKNFAAQVNERLLSHNREIVNTSVSEIEAIDYNYFTNYSHKYHIKDYLERTSLTMGILDSELKADELLHEAMNSVRNFIALSPLMRGKYIIHLRTNLEIDLKDIFRFAWSWRFLDLTIIKWTQDKQILRNEIKPSQSLRLQGFVYIYNPYNDEMNEEILTANTSIFPHKLRNLNGYPLRIIAYQDDFISPRISESWPPPELNSWASLSNEEGVKLMETLFECLNASMKLSKFKLSRKSPRDIFEMKEMNNNFVIGFKISYRDLKSLPDNEDSQRQILINYFMHIYYPYPAECHFYFMRRKKYEMRISPEAILAFGGLFFTAFIFAAWARLLGFKEPNWSFLNILTAQMGGSLEHHGPMRLSEMIFQMSIYTATSIVVTLGGDYMYQIFVLHQELPVIESLQDLANSGYNFIMEKQNERHLHFIRIDQTVQDIVKRIEFRRTELSGTHSFCRPPSSSQPVLDEFVNLCISRSDAVQHIYESNSQFQVDKIKPPIINEFLSIWTGSPPTFVKDRAEELIQKFMQVGLIDKWEHEEFRKREAAEEIFENSERAEANKSEEVPLQDQLRPILAAGFTAGTIALIGELIWKHLIERTALGQLVKAYYSDLHSSSEKRVGKSHQPTASTSVERKRLNFNVQHELKNIRNMKVHPKLDSGLETKHKADGIKGKHEPKHDD</sequence>
<organism evidence="1 2">
    <name type="scientific">Eretmocerus hayati</name>
    <dbReference type="NCBI Taxonomy" id="131215"/>
    <lineage>
        <taxon>Eukaryota</taxon>
        <taxon>Metazoa</taxon>
        <taxon>Ecdysozoa</taxon>
        <taxon>Arthropoda</taxon>
        <taxon>Hexapoda</taxon>
        <taxon>Insecta</taxon>
        <taxon>Pterygota</taxon>
        <taxon>Neoptera</taxon>
        <taxon>Endopterygota</taxon>
        <taxon>Hymenoptera</taxon>
        <taxon>Apocrita</taxon>
        <taxon>Proctotrupomorpha</taxon>
        <taxon>Chalcidoidea</taxon>
        <taxon>Aphelinidae</taxon>
        <taxon>Aphelininae</taxon>
        <taxon>Eretmocerus</taxon>
    </lineage>
</organism>
<dbReference type="EMBL" id="CM056743">
    <property type="protein sequence ID" value="KAJ8670155.1"/>
    <property type="molecule type" value="Genomic_DNA"/>
</dbReference>
<keyword evidence="2" id="KW-1185">Reference proteome</keyword>
<accession>A0ACC2NKR1</accession>
<evidence type="ECO:0000313" key="1">
    <source>
        <dbReference type="EMBL" id="KAJ8670155.1"/>
    </source>
</evidence>
<protein>
    <submittedName>
        <fullName evidence="1">Uncharacterized protein</fullName>
    </submittedName>
</protein>
<comment type="caution">
    <text evidence="1">The sequence shown here is derived from an EMBL/GenBank/DDBJ whole genome shotgun (WGS) entry which is preliminary data.</text>
</comment>
<reference evidence="1" key="1">
    <citation type="submission" date="2023-04" db="EMBL/GenBank/DDBJ databases">
        <title>A chromosome-level genome assembly of the parasitoid wasp Eretmocerus hayati.</title>
        <authorList>
            <person name="Zhong Y."/>
            <person name="Liu S."/>
            <person name="Liu Y."/>
        </authorList>
    </citation>
    <scope>NUCLEOTIDE SEQUENCE</scope>
    <source>
        <strain evidence="1">ZJU_SS_LIU_2023</strain>
    </source>
</reference>
<dbReference type="Proteomes" id="UP001239111">
    <property type="component" value="Chromosome 3"/>
</dbReference>
<name>A0ACC2NKR1_9HYME</name>